<dbReference type="KEGG" id="mer:MMINT_16780"/>
<name>R9TB85_METII</name>
<keyword evidence="5" id="KW-1185">Reference proteome</keyword>
<dbReference type="Pfam" id="PF09479">
    <property type="entry name" value="Flg_new"/>
    <property type="match status" value="4"/>
</dbReference>
<dbReference type="InParanoid" id="R9TB85"/>
<dbReference type="InterPro" id="IPR013378">
    <property type="entry name" value="InlB-like_B-rpt"/>
</dbReference>
<dbReference type="InterPro" id="IPR000601">
    <property type="entry name" value="PKD_dom"/>
</dbReference>
<protein>
    <recommendedName>
        <fullName evidence="3">PKD domain-containing protein</fullName>
    </recommendedName>
</protein>
<dbReference type="InterPro" id="IPR013783">
    <property type="entry name" value="Ig-like_fold"/>
</dbReference>
<dbReference type="HOGENOM" id="CLU_424914_0_0_2"/>
<dbReference type="EMBL" id="CP005934">
    <property type="protein sequence ID" value="AGN26971.1"/>
    <property type="molecule type" value="Genomic_DNA"/>
</dbReference>
<dbReference type="STRING" id="1295009.MMINT_16780"/>
<dbReference type="Gene3D" id="2.60.40.10">
    <property type="entry name" value="Immunoglobulins"/>
    <property type="match status" value="1"/>
</dbReference>
<dbReference type="NCBIfam" id="TIGR02543">
    <property type="entry name" value="List_Bact_rpt"/>
    <property type="match status" value="2"/>
</dbReference>
<evidence type="ECO:0000313" key="5">
    <source>
        <dbReference type="Proteomes" id="UP000014070"/>
    </source>
</evidence>
<dbReference type="RefSeq" id="WP_020449496.1">
    <property type="nucleotide sequence ID" value="NC_021353.1"/>
</dbReference>
<sequence>MKRKEIMLGAVALVLVFCLSSLALAVNDDAETNDNGVVLSSSVSPTSFSPTQYSSATVSVSGARVTISVSDSNVGSAIDDIYKINWGDSGSSELNSYNNGSASHTYTSNGHYSISISIETWKDGANKLATTSKTISVTIDHYSSSTPTYTVTYNLSGGHVVSSMSTTRTVTSGTTITLPGIGDVEKDGTYLNGWALNSTSGTKYTTLGQYTVRSNVTFYAVWATEVYKVYLHSNGGVSDYWYSFIVTDDNHRVVLPSDGFSREGYYLDSWNTSADGSGTKYALGSTYTASAEGEKLYAIWKMPTVTLNCDDLIDYLETDKDNIALLNNSADIPVGTTIKLPQMPATISEDGWVQLMTGWRDQAGNAVGYSYTVPAQESITLTPVRTDYFKVDVTQDPIVSITISNSMSECTSHTVEWGDGKTDTAGSVVSDVLRHTYEANSAYAITLTSYEYDVSVSGSYSIQIVKASSDLTTYTVTFTSNGGSKVQNQVIVENNKVSKPADPLRTGYRFAGWFSDAELTTEYDFNEPVKSNLTLYAKWEDASKYTISFNTNGGSEIENQTVGANTNAVKPDNPTKKGYTFAGWFTDAELVSEYNFNTLVNSNITLYAKWDEKSSSGILSSIPWWIWLIVLLIIVCIILYVIFG</sequence>
<proteinExistence type="predicted"/>
<dbReference type="PROSITE" id="PS50093">
    <property type="entry name" value="PKD"/>
    <property type="match status" value="1"/>
</dbReference>
<dbReference type="InterPro" id="IPR042229">
    <property type="entry name" value="Listeria/Bacterioides_rpt_sf"/>
</dbReference>
<dbReference type="GeneID" id="41324041"/>
<dbReference type="Gene3D" id="2.60.40.4270">
    <property type="entry name" value="Listeria-Bacteroides repeat domain"/>
    <property type="match status" value="4"/>
</dbReference>
<dbReference type="CDD" id="cd00146">
    <property type="entry name" value="PKD"/>
    <property type="match status" value="1"/>
</dbReference>
<dbReference type="AlphaFoldDB" id="R9TB85"/>
<keyword evidence="2" id="KW-0812">Transmembrane</keyword>
<evidence type="ECO:0000259" key="3">
    <source>
        <dbReference type="PROSITE" id="PS50093"/>
    </source>
</evidence>
<feature type="domain" description="PKD" evidence="3">
    <location>
        <begin position="50"/>
        <end position="118"/>
    </location>
</feature>
<gene>
    <name evidence="4" type="ORF">MMINT_16780</name>
</gene>
<evidence type="ECO:0000256" key="2">
    <source>
        <dbReference type="SAM" id="Phobius"/>
    </source>
</evidence>
<dbReference type="Proteomes" id="UP000014070">
    <property type="component" value="Chromosome"/>
</dbReference>
<evidence type="ECO:0000313" key="4">
    <source>
        <dbReference type="EMBL" id="AGN26971.1"/>
    </source>
</evidence>
<feature type="transmembrane region" description="Helical" evidence="2">
    <location>
        <begin position="624"/>
        <end position="643"/>
    </location>
</feature>
<reference evidence="4 5" key="1">
    <citation type="journal article" date="2013" name="Genome Announc.">
        <title>Genome sequence of 'Candidatus Methanomassiliicoccus intestinalis' Issoire-Mx1, a third thermoplasmatales-related methanogenic archaeon from human feces.</title>
        <authorList>
            <person name="Borrel G."/>
            <person name="Harris H.M."/>
            <person name="Parisot N."/>
            <person name="Gaci N."/>
            <person name="Tottey W."/>
            <person name="Mihajlovski A."/>
            <person name="Deane J."/>
            <person name="Gribaldo S."/>
            <person name="Bardot O."/>
            <person name="Peyretaillade E."/>
            <person name="Peyret P."/>
            <person name="O'Toole P.W."/>
            <person name="Brugere J.F."/>
        </authorList>
    </citation>
    <scope>NUCLEOTIDE SEQUENCE [LARGE SCALE GENOMIC DNA]</scope>
    <source>
        <strain evidence="4 5">Issoire-Mx1</strain>
    </source>
</reference>
<comment type="subcellular location">
    <subcellularLocation>
        <location evidence="1">Cell envelope</location>
    </subcellularLocation>
</comment>
<dbReference type="OrthoDB" id="54164at2157"/>
<evidence type="ECO:0000256" key="1">
    <source>
        <dbReference type="ARBA" id="ARBA00004196"/>
    </source>
</evidence>
<organism evidence="4 5">
    <name type="scientific">Methanomassiliicoccus intestinalis (strain Issoire-Mx1)</name>
    <dbReference type="NCBI Taxonomy" id="1295009"/>
    <lineage>
        <taxon>Archaea</taxon>
        <taxon>Methanobacteriati</taxon>
        <taxon>Thermoplasmatota</taxon>
        <taxon>Thermoplasmata</taxon>
        <taxon>Methanomassiliicoccales</taxon>
        <taxon>Methanomassiliicoccaceae</taxon>
        <taxon>Methanomassiliicoccus</taxon>
    </lineage>
</organism>
<keyword evidence="2" id="KW-0472">Membrane</keyword>
<accession>R9TB85</accession>
<keyword evidence="2" id="KW-1133">Transmembrane helix</keyword>